<dbReference type="RefSeq" id="WP_264090474.1">
    <property type="nucleotide sequence ID" value="NZ_JAMPJT010000006.1"/>
</dbReference>
<comment type="similarity">
    <text evidence="4">Belongs to the Syd family.</text>
</comment>
<dbReference type="InterPro" id="IPR038228">
    <property type="entry name" value="Syd_sf"/>
</dbReference>
<evidence type="ECO:0000313" key="8">
    <source>
        <dbReference type="Proteomes" id="UP001165569"/>
    </source>
</evidence>
<dbReference type="GO" id="GO:0009898">
    <property type="term" value="C:cytoplasmic side of plasma membrane"/>
    <property type="evidence" value="ECO:0007669"/>
    <property type="project" value="InterPro"/>
</dbReference>
<evidence type="ECO:0000313" key="7">
    <source>
        <dbReference type="Proteomes" id="UP001165568"/>
    </source>
</evidence>
<keyword evidence="3 4" id="KW-0472">Membrane</keyword>
<dbReference type="EMBL" id="JAMPJU010000007">
    <property type="protein sequence ID" value="MCV9882791.1"/>
    <property type="molecule type" value="Genomic_DNA"/>
</dbReference>
<protein>
    <recommendedName>
        <fullName evidence="4">Protein Syd</fullName>
    </recommendedName>
</protein>
<name>A0AA41XV09_9GAMM</name>
<dbReference type="InterPro" id="IPR009948">
    <property type="entry name" value="Syd"/>
</dbReference>
<sequence length="182" mass="20346">MDCGVTQALAAFTRRYVDLWQRETGHPPASDALYGVPSPCITETGEETVYWLPQPFLPAGALEGVERALDISLHPDIHAFYTAQYAGDMTAQFDSRSYTLLQVWSEDDFIRMQENLIGHLLTQKRLKLSPTLFLATTDSEMTMLSLCNVSGQVLLEEFGTKRNQVVAPTLAEFLCALCPQIR</sequence>
<dbReference type="NCBIfam" id="NF003439">
    <property type="entry name" value="PRK04968.1"/>
    <property type="match status" value="1"/>
</dbReference>
<evidence type="ECO:0000313" key="6">
    <source>
        <dbReference type="EMBL" id="MCV9882791.1"/>
    </source>
</evidence>
<dbReference type="EMBL" id="JAMPJT010000006">
    <property type="protein sequence ID" value="MCV9879175.1"/>
    <property type="molecule type" value="Genomic_DNA"/>
</dbReference>
<dbReference type="Proteomes" id="UP001165569">
    <property type="component" value="Unassembled WGS sequence"/>
</dbReference>
<comment type="caution">
    <text evidence="5">The sequence shown here is derived from an EMBL/GenBank/DDBJ whole genome shotgun (WGS) entry which is preliminary data.</text>
</comment>
<gene>
    <name evidence="4 5" type="primary">syd</name>
    <name evidence="5" type="ORF">NC803_09960</name>
    <name evidence="6" type="ORF">NC856_10975</name>
</gene>
<dbReference type="CDD" id="cd16323">
    <property type="entry name" value="Syd"/>
    <property type="match status" value="1"/>
</dbReference>
<keyword evidence="2 4" id="KW-0997">Cell inner membrane</keyword>
<evidence type="ECO:0000313" key="5">
    <source>
        <dbReference type="EMBL" id="MCV9879175.1"/>
    </source>
</evidence>
<dbReference type="Gene3D" id="3.40.1580.20">
    <property type="entry name" value="Syd protein"/>
    <property type="match status" value="1"/>
</dbReference>
<comment type="subcellular location">
    <subcellularLocation>
        <location evidence="4">Cell inner membrane</location>
        <topology evidence="4">Peripheral membrane protein</topology>
        <orientation evidence="4">Cytoplasmic side</orientation>
    </subcellularLocation>
    <text evidence="4">Loosely associated with the cytoplasmic side of the inner membrane, probably via SecY.</text>
</comment>
<organism evidence="5 8">
    <name type="scientific">Brenneria izbisi</name>
    <dbReference type="NCBI Taxonomy" id="2939450"/>
    <lineage>
        <taxon>Bacteria</taxon>
        <taxon>Pseudomonadati</taxon>
        <taxon>Pseudomonadota</taxon>
        <taxon>Gammaproteobacteria</taxon>
        <taxon>Enterobacterales</taxon>
        <taxon>Pectobacteriaceae</taxon>
        <taxon>Brenneria</taxon>
    </lineage>
</organism>
<dbReference type="Proteomes" id="UP001165568">
    <property type="component" value="Unassembled WGS sequence"/>
</dbReference>
<accession>A0AA41XV09</accession>
<evidence type="ECO:0000256" key="4">
    <source>
        <dbReference type="HAMAP-Rule" id="MF_01104"/>
    </source>
</evidence>
<evidence type="ECO:0000256" key="1">
    <source>
        <dbReference type="ARBA" id="ARBA00022475"/>
    </source>
</evidence>
<dbReference type="HAMAP" id="MF_01104">
    <property type="entry name" value="Syd"/>
    <property type="match status" value="1"/>
</dbReference>
<evidence type="ECO:0000256" key="3">
    <source>
        <dbReference type="ARBA" id="ARBA00023136"/>
    </source>
</evidence>
<dbReference type="Pfam" id="PF07348">
    <property type="entry name" value="Syd"/>
    <property type="match status" value="1"/>
</dbReference>
<comment type="function">
    <text evidence="4">Interacts with the SecY protein in vivo. May bind preferentially to an uncomplexed state of SecY, thus functioning either as a chelating agent for excess SecY in the cell or as a regulatory factor that negatively controls the translocase function.</text>
</comment>
<keyword evidence="7" id="KW-1185">Reference proteome</keyword>
<keyword evidence="1 4" id="KW-1003">Cell membrane</keyword>
<evidence type="ECO:0000256" key="2">
    <source>
        <dbReference type="ARBA" id="ARBA00022519"/>
    </source>
</evidence>
<dbReference type="AlphaFoldDB" id="A0AA41XV09"/>
<proteinExistence type="inferred from homology"/>
<reference evidence="5" key="1">
    <citation type="submission" date="2022-04" db="EMBL/GenBank/DDBJ databases">
        <title>Brenneria sp. isolated from walnut trees in Serbia.</title>
        <authorList>
            <person name="Gasic K."/>
            <person name="Zlatkovic N."/>
            <person name="Kuzmanovic N."/>
        </authorList>
    </citation>
    <scope>NUCLEOTIDE SEQUENCE</scope>
    <source>
        <strain evidence="6">KBI 423</strain>
        <strain evidence="5">KBI 447</strain>
    </source>
</reference>